<dbReference type="Pfam" id="PF00531">
    <property type="entry name" value="Death"/>
    <property type="match status" value="1"/>
</dbReference>
<dbReference type="Gene3D" id="1.10.533.10">
    <property type="entry name" value="Death Domain, Fas"/>
    <property type="match status" value="1"/>
</dbReference>
<organism evidence="2 3">
    <name type="scientific">Saccoglossus kowalevskii</name>
    <name type="common">Acorn worm</name>
    <dbReference type="NCBI Taxonomy" id="10224"/>
    <lineage>
        <taxon>Eukaryota</taxon>
        <taxon>Metazoa</taxon>
        <taxon>Hemichordata</taxon>
        <taxon>Enteropneusta</taxon>
        <taxon>Harrimaniidae</taxon>
        <taxon>Saccoglossus</taxon>
    </lineage>
</organism>
<reference evidence="3" key="1">
    <citation type="submission" date="2025-08" db="UniProtKB">
        <authorList>
            <consortium name="RefSeq"/>
        </authorList>
    </citation>
    <scope>IDENTIFICATION</scope>
    <source>
        <tissue evidence="3">Testes</tissue>
    </source>
</reference>
<evidence type="ECO:0000259" key="1">
    <source>
        <dbReference type="PROSITE" id="PS50017"/>
    </source>
</evidence>
<keyword evidence="2" id="KW-1185">Reference proteome</keyword>
<dbReference type="GeneID" id="100377900"/>
<dbReference type="InterPro" id="IPR011029">
    <property type="entry name" value="DEATH-like_dom_sf"/>
</dbReference>
<proteinExistence type="predicted"/>
<dbReference type="Proteomes" id="UP000694865">
    <property type="component" value="Unplaced"/>
</dbReference>
<dbReference type="SUPFAM" id="SSF47986">
    <property type="entry name" value="DEATH domain"/>
    <property type="match status" value="1"/>
</dbReference>
<feature type="domain" description="Death" evidence="1">
    <location>
        <begin position="484"/>
        <end position="552"/>
    </location>
</feature>
<dbReference type="InterPro" id="IPR000488">
    <property type="entry name" value="Death_dom"/>
</dbReference>
<accession>A0ABM0N003</accession>
<sequence>MADCELHQEQHKQRVVLKSDLLFSGNVTVKQTTKKLTRRVTAELEVTGWDCNIPGNVLNINLYKHPEDSVIWKYYQLTQDNFCTVDICARKTRGRKLVIVYKDDDGNERTISLKRLPYMRRMSVSDGEKNTLVAWKENILSELLEDNQFYDISLTESVGGSPAGEHRLYILTNRLVICSKSDKSRKKPTCYLDRQLECFDYGYSDGESVFILKECNADGRKYIRTKASDASGLVEATFIRMSVDRKLRVKRTSDNISTASRNTSESGSTATTPEQVIFIAPQTPSPSPHVAKKIPLTVKVAIFAGRPSFGGTWIIDIYITHTKRNPMEIREKVVQLKTSDDHIVLYTRLIDVHDKLTISVSEIPNGWKFRCRSDYKEFPYDELKRILERGENNDDVIDECHQLVISHEDQQYYNFYCKIEINKTIFNIATNFMNYIKPGEKCAVLDKLIQDTIQRKRKLQWLSYEMVVKLSEKLLNDDETGWRRLLIDVLGFDYSVIDDFENAYCRYNALPGELVLRLWYRTKPEEFTKNNLCRVFSGMDRLDLVRMLLDGCNEDDEQEVENDMHLVAEDLTEKTFEDEVIL</sequence>
<protein>
    <submittedName>
        <fullName evidence="3">Uncharacterized protein LOC100377900</fullName>
    </submittedName>
</protein>
<gene>
    <name evidence="3" type="primary">LOC100377900</name>
</gene>
<dbReference type="RefSeq" id="XP_006825594.1">
    <property type="nucleotide sequence ID" value="XM_006825531.1"/>
</dbReference>
<evidence type="ECO:0000313" key="3">
    <source>
        <dbReference type="RefSeq" id="XP_006825594.1"/>
    </source>
</evidence>
<dbReference type="PROSITE" id="PS50017">
    <property type="entry name" value="DEATH_DOMAIN"/>
    <property type="match status" value="1"/>
</dbReference>
<name>A0ABM0N003_SACKO</name>
<evidence type="ECO:0000313" key="2">
    <source>
        <dbReference type="Proteomes" id="UP000694865"/>
    </source>
</evidence>